<dbReference type="KEGG" id="caj:CIG1485E_0387"/>
<dbReference type="eggNOG" id="COG2165">
    <property type="taxonomic scope" value="Bacteria"/>
</dbReference>
<dbReference type="Pfam" id="PF07963">
    <property type="entry name" value="N_methyl"/>
    <property type="match status" value="1"/>
</dbReference>
<evidence type="ECO:0000313" key="1">
    <source>
        <dbReference type="EMBL" id="AII14256.1"/>
    </source>
</evidence>
<dbReference type="RefSeq" id="WP_051870896.1">
    <property type="nucleotide sequence ID" value="NZ_CP009043.1"/>
</dbReference>
<organism evidence="1 2">
    <name type="scientific">Campylobacter iguaniorum</name>
    <dbReference type="NCBI Taxonomy" id="1244531"/>
    <lineage>
        <taxon>Bacteria</taxon>
        <taxon>Pseudomonadati</taxon>
        <taxon>Campylobacterota</taxon>
        <taxon>Epsilonproteobacteria</taxon>
        <taxon>Campylobacterales</taxon>
        <taxon>Campylobacteraceae</taxon>
        <taxon>Campylobacter</taxon>
    </lineage>
</organism>
<keyword evidence="2" id="KW-1185">Reference proteome</keyword>
<dbReference type="EMBL" id="CP009043">
    <property type="protein sequence ID" value="AII14256.1"/>
    <property type="molecule type" value="Genomic_DNA"/>
</dbReference>
<reference evidence="2" key="1">
    <citation type="journal article" date="2014" name="Genome Announc.">
        <title>Complete Genome Sequence of Campylobacter iguaniorum Strain 1485ET, Isolated from a Bearded Dragon (Pogona vitticeps).</title>
        <authorList>
            <person name="Gilbert M.J."/>
            <person name="Miller W.G."/>
            <person name="Yee E."/>
            <person name="Kik M."/>
            <person name="Wagenaar J.A."/>
            <person name="Duim B."/>
        </authorList>
    </citation>
    <scope>NUCLEOTIDE SEQUENCE [LARGE SCALE GENOMIC DNA]</scope>
    <source>
        <strain evidence="2">1485E</strain>
    </source>
</reference>
<dbReference type="HOGENOM" id="CLU_122738_0_0_7"/>
<protein>
    <submittedName>
        <fullName evidence="1">Hypothetical type II secretion system protein</fullName>
    </submittedName>
</protein>
<proteinExistence type="predicted"/>
<gene>
    <name evidence="1" type="ORF">CIG1485E_0387</name>
</gene>
<dbReference type="NCBIfam" id="TIGR02532">
    <property type="entry name" value="IV_pilin_GFxxxE"/>
    <property type="match status" value="1"/>
</dbReference>
<accession>A0A076F894</accession>
<dbReference type="InterPro" id="IPR012902">
    <property type="entry name" value="N_methyl_site"/>
</dbReference>
<dbReference type="AlphaFoldDB" id="A0A076F894"/>
<dbReference type="OrthoDB" id="5349145at2"/>
<evidence type="ECO:0000313" key="2">
    <source>
        <dbReference type="Proteomes" id="UP000028486"/>
    </source>
</evidence>
<dbReference type="STRING" id="1244531.CIG2463D_0392"/>
<dbReference type="InterPro" id="IPR045584">
    <property type="entry name" value="Pilin-like"/>
</dbReference>
<dbReference type="SUPFAM" id="SSF54523">
    <property type="entry name" value="Pili subunits"/>
    <property type="match status" value="1"/>
</dbReference>
<dbReference type="Proteomes" id="UP000028486">
    <property type="component" value="Chromosome"/>
</dbReference>
<dbReference type="Gene3D" id="3.30.700.10">
    <property type="entry name" value="Glycoprotein, Type 4 Pilin"/>
    <property type="match status" value="1"/>
</dbReference>
<name>A0A076F894_9BACT</name>
<sequence length="163" mass="18367">MKKAFTMIELVFVIVILGIIASIAVPKLIAKKVDADVTTSVSETRKVIDEFVAYYILNGKFTSDMGDENFEIMSPTYKSLINGYDYKNRENKWSDCIWIATYNTSDTNKNARIYIRPKTTENAKANSEFCSAFRQTPMIKEWLTLSNSTEGGIIVGGSKVFSE</sequence>